<dbReference type="PANTHER" id="PTHR47791">
    <property type="entry name" value="MEIOTICALLY UP-REGULATED GENE 191 PROTEIN"/>
    <property type="match status" value="1"/>
</dbReference>
<dbReference type="GO" id="GO:0005975">
    <property type="term" value="P:carbohydrate metabolic process"/>
    <property type="evidence" value="ECO:0007669"/>
    <property type="project" value="InterPro"/>
</dbReference>
<dbReference type="AlphaFoldDB" id="K1U3P5"/>
<dbReference type="InterPro" id="IPR053169">
    <property type="entry name" value="MUG_Protein"/>
</dbReference>
<comment type="caution">
    <text evidence="1">The sequence shown here is derived from an EMBL/GenBank/DDBJ whole genome shotgun (WGS) entry which is preliminary data.</text>
</comment>
<evidence type="ECO:0000313" key="1">
    <source>
        <dbReference type="EMBL" id="EKC74509.1"/>
    </source>
</evidence>
<name>K1U3P5_9ZZZZ</name>
<dbReference type="InterPro" id="IPR008928">
    <property type="entry name" value="6-hairpin_glycosidase_sf"/>
</dbReference>
<accession>K1U3P5</accession>
<organism evidence="1">
    <name type="scientific">human gut metagenome</name>
    <dbReference type="NCBI Taxonomy" id="408170"/>
    <lineage>
        <taxon>unclassified sequences</taxon>
        <taxon>metagenomes</taxon>
        <taxon>organismal metagenomes</taxon>
    </lineage>
</organism>
<sequence>GNVWFSAVMVRGLIELYGVDGNATYVDAVRRSLDYAWDHARDEYGLFETDFTGADRQSEKWLLTQAAMVEMYARIHRLGLTAGK</sequence>
<reference evidence="1" key="1">
    <citation type="journal article" date="2013" name="Environ. Microbiol.">
        <title>Microbiota from the distal guts of lean and obese adolescents exhibit partial functional redundancy besides clear differences in community structure.</title>
        <authorList>
            <person name="Ferrer M."/>
            <person name="Ruiz A."/>
            <person name="Lanza F."/>
            <person name="Haange S.B."/>
            <person name="Oberbach A."/>
            <person name="Till H."/>
            <person name="Bargiela R."/>
            <person name="Campoy C."/>
            <person name="Segura M.T."/>
            <person name="Richter M."/>
            <person name="von Bergen M."/>
            <person name="Seifert J."/>
            <person name="Suarez A."/>
        </authorList>
    </citation>
    <scope>NUCLEOTIDE SEQUENCE</scope>
</reference>
<dbReference type="Gene3D" id="1.50.10.20">
    <property type="match status" value="1"/>
</dbReference>
<dbReference type="PANTHER" id="PTHR47791:SF4">
    <property type="entry name" value="(PUTATIVE SECRETED PROTEIN)-RELATED"/>
    <property type="match status" value="1"/>
</dbReference>
<dbReference type="EMBL" id="AJWY01003709">
    <property type="protein sequence ID" value="EKC74509.1"/>
    <property type="molecule type" value="Genomic_DNA"/>
</dbReference>
<dbReference type="SUPFAM" id="SSF48208">
    <property type="entry name" value="Six-hairpin glycosidases"/>
    <property type="match status" value="1"/>
</dbReference>
<protein>
    <submittedName>
        <fullName evidence="1">Uncharacterized protein</fullName>
    </submittedName>
</protein>
<proteinExistence type="predicted"/>
<feature type="non-terminal residue" evidence="1">
    <location>
        <position position="1"/>
    </location>
</feature>
<gene>
    <name evidence="1" type="ORF">LEA_05689</name>
</gene>